<keyword evidence="12" id="KW-1185">Reference proteome</keyword>
<dbReference type="SMART" id="SM00382">
    <property type="entry name" value="AAA"/>
    <property type="match status" value="1"/>
</dbReference>
<organism evidence="11 12">
    <name type="scientific">Gopherus agassizii</name>
    <name type="common">Agassiz's desert tortoise</name>
    <dbReference type="NCBI Taxonomy" id="38772"/>
    <lineage>
        <taxon>Eukaryota</taxon>
        <taxon>Metazoa</taxon>
        <taxon>Chordata</taxon>
        <taxon>Craniata</taxon>
        <taxon>Vertebrata</taxon>
        <taxon>Euteleostomi</taxon>
        <taxon>Archelosauria</taxon>
        <taxon>Testudinata</taxon>
        <taxon>Testudines</taxon>
        <taxon>Cryptodira</taxon>
        <taxon>Durocryptodira</taxon>
        <taxon>Testudinoidea</taxon>
        <taxon>Testudinidae</taxon>
        <taxon>Gopherus</taxon>
    </lineage>
</organism>
<dbReference type="GO" id="GO:0140359">
    <property type="term" value="F:ABC-type transporter activity"/>
    <property type="evidence" value="ECO:0007669"/>
    <property type="project" value="InterPro"/>
</dbReference>
<evidence type="ECO:0000256" key="9">
    <source>
        <dbReference type="SAM" id="Phobius"/>
    </source>
</evidence>
<keyword evidence="4 9" id="KW-0812">Transmembrane</keyword>
<dbReference type="InterPro" id="IPR050352">
    <property type="entry name" value="ABCG_transporters"/>
</dbReference>
<dbReference type="GO" id="GO:0033344">
    <property type="term" value="P:cholesterol efflux"/>
    <property type="evidence" value="ECO:0007669"/>
    <property type="project" value="TreeGrafter"/>
</dbReference>
<feature type="transmembrane region" description="Helical" evidence="9">
    <location>
        <begin position="465"/>
        <end position="492"/>
    </location>
</feature>
<feature type="transmembrane region" description="Helical" evidence="9">
    <location>
        <begin position="626"/>
        <end position="644"/>
    </location>
</feature>
<dbReference type="InterPro" id="IPR027417">
    <property type="entry name" value="P-loop_NTPase"/>
</dbReference>
<sequence length="654" mass="73523">TAHSWRWLKSGQLRILVRAVDHSLLEVGQPVQGPFTPSSAGTAGILHCSRERVGLWWDIPSYHKKYTRQILKDVSFHIESGQIMAILGNSGSGKTTLLDAISGRLRQKENFFGDVYMNGQKLKKEQFQDCFSYVQQNDTLLGYLTIQESLTYTALLALQKHSSDFIKKKVDAVMAELSLSHVATNVIGSSIFRGISGAERRRVSIAAQLLQDPKVMFLDEPTTGLDCMTANQIVLLLSELARKDRIVIITIHQPRSELFRLFDKIAIMSFGELVFCGAPPEMITFFSDCNYACPEQSNPFDFYVDLTSVDTQSKERELETYRRVHIITSAYKNSEIFRKTLEAIERTKRMKDLPAIPFKSKDSPSAVSKLWILLRRTTRNFSRDKTGIIMRLSQNLFFGLFLALFLLRLKNDLLKGALQDRIGLIYQCVSALPYTGMLNAVALFPPLRAVSDHESKDGLYQKWQILLAYILHFLPFSIISVAIFSTFIYWTVGMNPDVSRFGCFFAVVLVPHIIGELLTLVLLGVVQNPNVVNSAVMLLNVAGVLVGSGLVRRTDDMSTPFKVLSYLTFQKYSSEVLAVNEFYGLNFTCGGSNVSPGVSASCVFPQGIQFIETTFPDAMSRFTTDFLMLYAFLPALVILAIVSFKIRDIIIVRQ</sequence>
<evidence type="ECO:0000313" key="11">
    <source>
        <dbReference type="Ensembl" id="ENSGAGP00000027821.1"/>
    </source>
</evidence>
<comment type="subcellular location">
    <subcellularLocation>
        <location evidence="1">Membrane</location>
        <topology evidence="1">Multi-pass membrane protein</topology>
    </subcellularLocation>
</comment>
<keyword evidence="7 9" id="KW-1133">Transmembrane helix</keyword>
<dbReference type="PANTHER" id="PTHR48041:SF113">
    <property type="entry name" value="ATP-BINDING CASSETTE SUB-FAMILY G MEMBER 5"/>
    <property type="match status" value="1"/>
</dbReference>
<feature type="transmembrane region" description="Helical" evidence="9">
    <location>
        <begin position="388"/>
        <end position="409"/>
    </location>
</feature>
<feature type="domain" description="ABC transporter" evidence="10">
    <location>
        <begin position="54"/>
        <end position="295"/>
    </location>
</feature>
<evidence type="ECO:0000256" key="2">
    <source>
        <dbReference type="ARBA" id="ARBA00005814"/>
    </source>
</evidence>
<dbReference type="InterPro" id="IPR003439">
    <property type="entry name" value="ABC_transporter-like_ATP-bd"/>
</dbReference>
<dbReference type="PROSITE" id="PS50893">
    <property type="entry name" value="ABC_TRANSPORTER_2"/>
    <property type="match status" value="1"/>
</dbReference>
<feature type="transmembrane region" description="Helical" evidence="9">
    <location>
        <begin position="424"/>
        <end position="444"/>
    </location>
</feature>
<dbReference type="GO" id="GO:0043190">
    <property type="term" value="C:ATP-binding cassette (ABC) transporter complex"/>
    <property type="evidence" value="ECO:0007669"/>
    <property type="project" value="TreeGrafter"/>
</dbReference>
<keyword evidence="3" id="KW-0813">Transport</keyword>
<dbReference type="GO" id="GO:0016324">
    <property type="term" value="C:apical plasma membrane"/>
    <property type="evidence" value="ECO:0007669"/>
    <property type="project" value="TreeGrafter"/>
</dbReference>
<evidence type="ECO:0000256" key="8">
    <source>
        <dbReference type="ARBA" id="ARBA00023136"/>
    </source>
</evidence>
<proteinExistence type="inferred from homology"/>
<evidence type="ECO:0000256" key="3">
    <source>
        <dbReference type="ARBA" id="ARBA00022448"/>
    </source>
</evidence>
<keyword evidence="5" id="KW-0547">Nucleotide-binding</keyword>
<dbReference type="AlphaFoldDB" id="A0A452IIX8"/>
<dbReference type="GO" id="GO:0005524">
    <property type="term" value="F:ATP binding"/>
    <property type="evidence" value="ECO:0007669"/>
    <property type="project" value="UniProtKB-KW"/>
</dbReference>
<dbReference type="CDD" id="cd03234">
    <property type="entry name" value="ABCG_White"/>
    <property type="match status" value="1"/>
</dbReference>
<evidence type="ECO:0000256" key="5">
    <source>
        <dbReference type="ARBA" id="ARBA00022741"/>
    </source>
</evidence>
<evidence type="ECO:0000256" key="6">
    <source>
        <dbReference type="ARBA" id="ARBA00022840"/>
    </source>
</evidence>
<protein>
    <recommendedName>
        <fullName evidence="10">ABC transporter domain-containing protein</fullName>
    </recommendedName>
</protein>
<evidence type="ECO:0000313" key="12">
    <source>
        <dbReference type="Proteomes" id="UP000291020"/>
    </source>
</evidence>
<dbReference type="InterPro" id="IPR013525">
    <property type="entry name" value="ABC2_TM"/>
</dbReference>
<accession>A0A452IIX8</accession>
<dbReference type="SUPFAM" id="SSF52540">
    <property type="entry name" value="P-loop containing nucleoside triphosphate hydrolases"/>
    <property type="match status" value="1"/>
</dbReference>
<name>A0A452IIX8_9SAUR</name>
<dbReference type="InterPro" id="IPR003593">
    <property type="entry name" value="AAA+_ATPase"/>
</dbReference>
<dbReference type="PANTHER" id="PTHR48041">
    <property type="entry name" value="ABC TRANSPORTER G FAMILY MEMBER 28"/>
    <property type="match status" value="1"/>
</dbReference>
<feature type="transmembrane region" description="Helical" evidence="9">
    <location>
        <begin position="532"/>
        <end position="551"/>
    </location>
</feature>
<evidence type="ECO:0000256" key="1">
    <source>
        <dbReference type="ARBA" id="ARBA00004141"/>
    </source>
</evidence>
<reference evidence="11" key="2">
    <citation type="submission" date="2025-08" db="UniProtKB">
        <authorList>
            <consortium name="Ensembl"/>
        </authorList>
    </citation>
    <scope>IDENTIFICATION</scope>
</reference>
<feature type="transmembrane region" description="Helical" evidence="9">
    <location>
        <begin position="504"/>
        <end position="525"/>
    </location>
</feature>
<dbReference type="FunFam" id="3.40.50.300:FF:003269">
    <property type="entry name" value="ATP binding cassette subfamily G member 5"/>
    <property type="match status" value="1"/>
</dbReference>
<dbReference type="GO" id="GO:0016887">
    <property type="term" value="F:ATP hydrolysis activity"/>
    <property type="evidence" value="ECO:0007669"/>
    <property type="project" value="InterPro"/>
</dbReference>
<keyword evidence="6" id="KW-0067">ATP-binding</keyword>
<dbReference type="Gene3D" id="3.40.50.300">
    <property type="entry name" value="P-loop containing nucleotide triphosphate hydrolases"/>
    <property type="match status" value="1"/>
</dbReference>
<keyword evidence="8 9" id="KW-0472">Membrane</keyword>
<dbReference type="Pfam" id="PF00005">
    <property type="entry name" value="ABC_tran"/>
    <property type="match status" value="1"/>
</dbReference>
<dbReference type="Ensembl" id="ENSGAGT00000031606.1">
    <property type="protein sequence ID" value="ENSGAGP00000027821.1"/>
    <property type="gene ID" value="ENSGAGG00000020220.1"/>
</dbReference>
<evidence type="ECO:0000259" key="10">
    <source>
        <dbReference type="PROSITE" id="PS50893"/>
    </source>
</evidence>
<comment type="similarity">
    <text evidence="2">Belongs to the ABC transporter superfamily. ABCG family. Eye pigment precursor importer (TC 3.A.1.204) subfamily.</text>
</comment>
<dbReference type="Proteomes" id="UP000291020">
    <property type="component" value="Unassembled WGS sequence"/>
</dbReference>
<dbReference type="STRING" id="38772.ENSGAGP00000027821"/>
<dbReference type="Pfam" id="PF01061">
    <property type="entry name" value="ABC2_membrane"/>
    <property type="match status" value="1"/>
</dbReference>
<reference evidence="12" key="1">
    <citation type="journal article" date="2017" name="PLoS ONE">
        <title>The Agassiz's desert tortoise genome provides a resource for the conservation of a threatened species.</title>
        <authorList>
            <person name="Tollis M."/>
            <person name="DeNardo D.F."/>
            <person name="Cornelius J.A."/>
            <person name="Dolby G.A."/>
            <person name="Edwards T."/>
            <person name="Henen B.T."/>
            <person name="Karl A.E."/>
            <person name="Murphy R.W."/>
            <person name="Kusumi K."/>
        </authorList>
    </citation>
    <scope>NUCLEOTIDE SEQUENCE [LARGE SCALE GENOMIC DNA]</scope>
</reference>
<dbReference type="GO" id="GO:0042632">
    <property type="term" value="P:cholesterol homeostasis"/>
    <property type="evidence" value="ECO:0007669"/>
    <property type="project" value="TreeGrafter"/>
</dbReference>
<evidence type="ECO:0000256" key="4">
    <source>
        <dbReference type="ARBA" id="ARBA00022692"/>
    </source>
</evidence>
<reference evidence="11" key="3">
    <citation type="submission" date="2025-09" db="UniProtKB">
        <authorList>
            <consortium name="Ensembl"/>
        </authorList>
    </citation>
    <scope>IDENTIFICATION</scope>
</reference>
<evidence type="ECO:0000256" key="7">
    <source>
        <dbReference type="ARBA" id="ARBA00022989"/>
    </source>
</evidence>